<dbReference type="EMBL" id="JAHWDF010000033">
    <property type="protein sequence ID" value="MBW2963074.1"/>
    <property type="molecule type" value="Genomic_DNA"/>
</dbReference>
<sequence>MAKKGNKNSGFDIPDPKKQLENAINSLSKYKVGEQGIPFHSVKNLKPFFAFDYLSLEKTDLCFNCKTNDRDDLLGLLEGLKKVSSFTYEKMRLTKALRFHSIDLWDKEVNLQPKDFLKILAPSYRGMTENELPTLYQFDLQYTIEARAVGFLYKGIFYLVWYDRNHIIYPKK</sequence>
<gene>
    <name evidence="1" type="ORF">KW502_14915</name>
</gene>
<dbReference type="RefSeq" id="WP_219041355.1">
    <property type="nucleotide sequence ID" value="NZ_JAHWDF010000033.1"/>
</dbReference>
<reference evidence="1 2" key="1">
    <citation type="submission" date="2021-07" db="EMBL/GenBank/DDBJ databases">
        <title>Mesonia aestuariivivens sp. nov., isolated from a tidal flat.</title>
        <authorList>
            <person name="Kim Y.-O."/>
            <person name="Yoon J.-H."/>
        </authorList>
    </citation>
    <scope>NUCLEOTIDE SEQUENCE [LARGE SCALE GENOMIC DNA]</scope>
    <source>
        <strain evidence="1 2">JHPTF-M18</strain>
    </source>
</reference>
<accession>A0ABS6W7I0</accession>
<keyword evidence="2" id="KW-1185">Reference proteome</keyword>
<proteinExistence type="predicted"/>
<evidence type="ECO:0000313" key="1">
    <source>
        <dbReference type="EMBL" id="MBW2963074.1"/>
    </source>
</evidence>
<comment type="caution">
    <text evidence="1">The sequence shown here is derived from an EMBL/GenBank/DDBJ whole genome shotgun (WGS) entry which is preliminary data.</text>
</comment>
<evidence type="ECO:0000313" key="2">
    <source>
        <dbReference type="Proteomes" id="UP000719267"/>
    </source>
</evidence>
<protein>
    <submittedName>
        <fullName evidence="1">Uncharacterized protein</fullName>
    </submittedName>
</protein>
<name>A0ABS6W7I0_9FLAO</name>
<dbReference type="Proteomes" id="UP000719267">
    <property type="component" value="Unassembled WGS sequence"/>
</dbReference>
<organism evidence="1 2">
    <name type="scientific">Mesonia aestuariivivens</name>
    <dbReference type="NCBI Taxonomy" id="2796128"/>
    <lineage>
        <taxon>Bacteria</taxon>
        <taxon>Pseudomonadati</taxon>
        <taxon>Bacteroidota</taxon>
        <taxon>Flavobacteriia</taxon>
        <taxon>Flavobacteriales</taxon>
        <taxon>Flavobacteriaceae</taxon>
        <taxon>Mesonia</taxon>
    </lineage>
</organism>